<sequence length="326" mass="37082">MNVMKVKPELCQEICEFNAEREDGVSEEYSSVQCKGGQNVDGMRVKPDLDPVASLHEDEFNDANKEQFLAPFTFIAVNSGVAEKSWNGIKIKEELKAEVTAEEREESTDSEHHFGRQECATDIDNLVDVGCAENISSKMLAHSQEKNNCDSHLEVFSVGEDPYKCDVCNKVFTQKVDLKAHCRLHKAEKPYKCDLCGKKFTTSLSLKRHCRAHAEDKPHKCDICSEAFSVSAALRIHSLSHIGVKTHKCDICLREFTRNEILKKHYITHTGEKPYKCHVCGKDFSQSANLQRHQRIHSGEKPYKCDLCKKEFSRSEHLKSHNETHV</sequence>
<dbReference type="Pfam" id="PF16622">
    <property type="entry name" value="zf-C2H2_11"/>
    <property type="match status" value="1"/>
</dbReference>
<dbReference type="eggNOG" id="KOG1721">
    <property type="taxonomic scope" value="Eukaryota"/>
</dbReference>
<dbReference type="GO" id="GO:0008270">
    <property type="term" value="F:zinc ion binding"/>
    <property type="evidence" value="ECO:0007669"/>
    <property type="project" value="UniProtKB-KW"/>
</dbReference>
<evidence type="ECO:0000256" key="2">
    <source>
        <dbReference type="ARBA" id="ARBA00004123"/>
    </source>
</evidence>
<dbReference type="PROSITE" id="PS50157">
    <property type="entry name" value="ZINC_FINGER_C2H2_2"/>
    <property type="match status" value="6"/>
</dbReference>
<keyword evidence="6 12" id="KW-0863">Zinc-finger</keyword>
<dbReference type="PROSITE" id="PS00028">
    <property type="entry name" value="ZINC_FINGER_C2H2_1"/>
    <property type="match status" value="6"/>
</dbReference>
<evidence type="ECO:0000256" key="7">
    <source>
        <dbReference type="ARBA" id="ARBA00022833"/>
    </source>
</evidence>
<dbReference type="Proteomes" id="UP000027135">
    <property type="component" value="Unassembled WGS sequence"/>
</dbReference>
<evidence type="ECO:0000256" key="6">
    <source>
        <dbReference type="ARBA" id="ARBA00022771"/>
    </source>
</evidence>
<name>A0A067R9G0_ZOONE</name>
<gene>
    <name evidence="14" type="ORF">L798_06277</name>
</gene>
<accession>A0A067R9G0</accession>
<evidence type="ECO:0000256" key="3">
    <source>
        <dbReference type="ARBA" id="ARBA00006991"/>
    </source>
</evidence>
<dbReference type="OMA" id="SHNETHV"/>
<keyword evidence="15" id="KW-1185">Reference proteome</keyword>
<evidence type="ECO:0000256" key="5">
    <source>
        <dbReference type="ARBA" id="ARBA00022737"/>
    </source>
</evidence>
<dbReference type="FunFam" id="3.30.160.60:FF:002343">
    <property type="entry name" value="Zinc finger protein 33A"/>
    <property type="match status" value="1"/>
</dbReference>
<evidence type="ECO:0000313" key="15">
    <source>
        <dbReference type="Proteomes" id="UP000027135"/>
    </source>
</evidence>
<dbReference type="GO" id="GO:0000981">
    <property type="term" value="F:DNA-binding transcription factor activity, RNA polymerase II-specific"/>
    <property type="evidence" value="ECO:0007669"/>
    <property type="project" value="TreeGrafter"/>
</dbReference>
<feature type="domain" description="C2H2-type" evidence="13">
    <location>
        <begin position="219"/>
        <end position="246"/>
    </location>
</feature>
<dbReference type="InterPro" id="IPR013087">
    <property type="entry name" value="Znf_C2H2_type"/>
</dbReference>
<dbReference type="PANTHER" id="PTHR14196:SF12">
    <property type="entry name" value="ZINC FINGER PROTEIN 208-LIKE"/>
    <property type="match status" value="1"/>
</dbReference>
<evidence type="ECO:0000256" key="12">
    <source>
        <dbReference type="PROSITE-ProRule" id="PRU00042"/>
    </source>
</evidence>
<feature type="domain" description="C2H2-type" evidence="13">
    <location>
        <begin position="191"/>
        <end position="218"/>
    </location>
</feature>
<evidence type="ECO:0000256" key="8">
    <source>
        <dbReference type="ARBA" id="ARBA00023015"/>
    </source>
</evidence>
<evidence type="ECO:0000256" key="1">
    <source>
        <dbReference type="ARBA" id="ARBA00003767"/>
    </source>
</evidence>
<keyword evidence="8" id="KW-0805">Transcription regulation</keyword>
<dbReference type="EMBL" id="KK852657">
    <property type="protein sequence ID" value="KDR19222.1"/>
    <property type="molecule type" value="Genomic_DNA"/>
</dbReference>
<keyword evidence="11" id="KW-0539">Nucleus</keyword>
<keyword evidence="9" id="KW-0238">DNA-binding</keyword>
<dbReference type="FunFam" id="3.30.160.60:FF:001498">
    <property type="entry name" value="Zinc finger protein 404"/>
    <property type="match status" value="1"/>
</dbReference>
<feature type="domain" description="C2H2-type" evidence="13">
    <location>
        <begin position="303"/>
        <end position="326"/>
    </location>
</feature>
<dbReference type="GO" id="GO:0000977">
    <property type="term" value="F:RNA polymerase II transcription regulatory region sequence-specific DNA binding"/>
    <property type="evidence" value="ECO:0007669"/>
    <property type="project" value="TreeGrafter"/>
</dbReference>
<comment type="similarity">
    <text evidence="3">Belongs to the krueppel C2H2-type zinc-finger protein family.</text>
</comment>
<evidence type="ECO:0000256" key="10">
    <source>
        <dbReference type="ARBA" id="ARBA00023163"/>
    </source>
</evidence>
<dbReference type="PANTHER" id="PTHR14196">
    <property type="entry name" value="ODD-SKIPPED - RELATED"/>
    <property type="match status" value="1"/>
</dbReference>
<dbReference type="InterPro" id="IPR041697">
    <property type="entry name" value="Znf-C2H2_11"/>
</dbReference>
<feature type="domain" description="C2H2-type" evidence="13">
    <location>
        <begin position="275"/>
        <end position="302"/>
    </location>
</feature>
<dbReference type="FunFam" id="3.30.160.60:FF:000624">
    <property type="entry name" value="zinc finger protein 697"/>
    <property type="match status" value="1"/>
</dbReference>
<evidence type="ECO:0000256" key="11">
    <source>
        <dbReference type="ARBA" id="ARBA00023242"/>
    </source>
</evidence>
<dbReference type="OrthoDB" id="1095242at2759"/>
<proteinExistence type="inferred from homology"/>
<dbReference type="InParanoid" id="A0A067R9G0"/>
<organism evidence="14 15">
    <name type="scientific">Zootermopsis nevadensis</name>
    <name type="common">Dampwood termite</name>
    <dbReference type="NCBI Taxonomy" id="136037"/>
    <lineage>
        <taxon>Eukaryota</taxon>
        <taxon>Metazoa</taxon>
        <taxon>Ecdysozoa</taxon>
        <taxon>Arthropoda</taxon>
        <taxon>Hexapoda</taxon>
        <taxon>Insecta</taxon>
        <taxon>Pterygota</taxon>
        <taxon>Neoptera</taxon>
        <taxon>Polyneoptera</taxon>
        <taxon>Dictyoptera</taxon>
        <taxon>Blattodea</taxon>
        <taxon>Blattoidea</taxon>
        <taxon>Termitoidae</taxon>
        <taxon>Termopsidae</taxon>
        <taxon>Zootermopsis</taxon>
    </lineage>
</organism>
<keyword evidence="4" id="KW-0479">Metal-binding</keyword>
<feature type="domain" description="C2H2-type" evidence="13">
    <location>
        <begin position="163"/>
        <end position="190"/>
    </location>
</feature>
<dbReference type="InterPro" id="IPR050717">
    <property type="entry name" value="C2H2-ZF_Transcription_Reg"/>
</dbReference>
<protein>
    <recommendedName>
        <fullName evidence="13">C2H2-type domain-containing protein</fullName>
    </recommendedName>
</protein>
<dbReference type="Pfam" id="PF00096">
    <property type="entry name" value="zf-C2H2"/>
    <property type="match status" value="4"/>
</dbReference>
<keyword evidence="7" id="KW-0862">Zinc</keyword>
<dbReference type="Gene3D" id="3.30.160.60">
    <property type="entry name" value="Classic Zinc Finger"/>
    <property type="match status" value="6"/>
</dbReference>
<dbReference type="SMART" id="SM00355">
    <property type="entry name" value="ZnF_C2H2"/>
    <property type="match status" value="6"/>
</dbReference>
<dbReference type="SUPFAM" id="SSF57667">
    <property type="entry name" value="beta-beta-alpha zinc fingers"/>
    <property type="match status" value="3"/>
</dbReference>
<dbReference type="GO" id="GO:0005634">
    <property type="term" value="C:nucleus"/>
    <property type="evidence" value="ECO:0007669"/>
    <property type="project" value="UniProtKB-SubCell"/>
</dbReference>
<keyword evidence="10" id="KW-0804">Transcription</keyword>
<evidence type="ECO:0000256" key="9">
    <source>
        <dbReference type="ARBA" id="ARBA00023125"/>
    </source>
</evidence>
<feature type="domain" description="C2H2-type" evidence="13">
    <location>
        <begin position="247"/>
        <end position="274"/>
    </location>
</feature>
<comment type="subcellular location">
    <subcellularLocation>
        <location evidence="2">Nucleus</location>
    </subcellularLocation>
</comment>
<evidence type="ECO:0000313" key="14">
    <source>
        <dbReference type="EMBL" id="KDR19222.1"/>
    </source>
</evidence>
<comment type="function">
    <text evidence="1">May be involved in transcriptional regulation.</text>
</comment>
<reference evidence="14 15" key="1">
    <citation type="journal article" date="2014" name="Nat. Commun.">
        <title>Molecular traces of alternative social organization in a termite genome.</title>
        <authorList>
            <person name="Terrapon N."/>
            <person name="Li C."/>
            <person name="Robertson H.M."/>
            <person name="Ji L."/>
            <person name="Meng X."/>
            <person name="Booth W."/>
            <person name="Chen Z."/>
            <person name="Childers C.P."/>
            <person name="Glastad K.M."/>
            <person name="Gokhale K."/>
            <person name="Gowin J."/>
            <person name="Gronenberg W."/>
            <person name="Hermansen R.A."/>
            <person name="Hu H."/>
            <person name="Hunt B.G."/>
            <person name="Huylmans A.K."/>
            <person name="Khalil S.M."/>
            <person name="Mitchell R.D."/>
            <person name="Munoz-Torres M.C."/>
            <person name="Mustard J.A."/>
            <person name="Pan H."/>
            <person name="Reese J.T."/>
            <person name="Scharf M.E."/>
            <person name="Sun F."/>
            <person name="Vogel H."/>
            <person name="Xiao J."/>
            <person name="Yang W."/>
            <person name="Yang Z."/>
            <person name="Yang Z."/>
            <person name="Zhou J."/>
            <person name="Zhu J."/>
            <person name="Brent C.S."/>
            <person name="Elsik C.G."/>
            <person name="Goodisman M.A."/>
            <person name="Liberles D.A."/>
            <person name="Roe R.M."/>
            <person name="Vargo E.L."/>
            <person name="Vilcinskas A."/>
            <person name="Wang J."/>
            <person name="Bornberg-Bauer E."/>
            <person name="Korb J."/>
            <person name="Zhang G."/>
            <person name="Liebig J."/>
        </authorList>
    </citation>
    <scope>NUCLEOTIDE SEQUENCE [LARGE SCALE GENOMIC DNA]</scope>
    <source>
        <tissue evidence="14">Whole organism</tissue>
    </source>
</reference>
<keyword evidence="5" id="KW-0677">Repeat</keyword>
<dbReference type="AlphaFoldDB" id="A0A067R9G0"/>
<evidence type="ECO:0000256" key="4">
    <source>
        <dbReference type="ARBA" id="ARBA00022723"/>
    </source>
</evidence>
<evidence type="ECO:0000259" key="13">
    <source>
        <dbReference type="PROSITE" id="PS50157"/>
    </source>
</evidence>
<dbReference type="InterPro" id="IPR036236">
    <property type="entry name" value="Znf_C2H2_sf"/>
</dbReference>
<dbReference type="FunFam" id="3.30.160.60:FF:000771">
    <property type="entry name" value="zinc finger protein 648"/>
    <property type="match status" value="1"/>
</dbReference>